<dbReference type="EMBL" id="CP050471">
    <property type="protein sequence ID" value="UTZ33602.1"/>
    <property type="molecule type" value="Genomic_DNA"/>
</dbReference>
<keyword evidence="2" id="KW-1185">Reference proteome</keyword>
<evidence type="ECO:0000313" key="1">
    <source>
        <dbReference type="EMBL" id="UTZ33602.1"/>
    </source>
</evidence>
<protein>
    <submittedName>
        <fullName evidence="1">Uncharacterized protein</fullName>
    </submittedName>
</protein>
<evidence type="ECO:0000313" key="2">
    <source>
        <dbReference type="Proteomes" id="UP001059912"/>
    </source>
</evidence>
<organism evidence="1 2">
    <name type="scientific">Vibrio campbellii</name>
    <dbReference type="NCBI Taxonomy" id="680"/>
    <lineage>
        <taxon>Bacteria</taxon>
        <taxon>Pseudomonadati</taxon>
        <taxon>Pseudomonadota</taxon>
        <taxon>Gammaproteobacteria</taxon>
        <taxon>Vibrionales</taxon>
        <taxon>Vibrionaceae</taxon>
        <taxon>Vibrio</taxon>
    </lineage>
</organism>
<accession>A0ABY5IIZ7</accession>
<dbReference type="RefSeq" id="WP_255904355.1">
    <property type="nucleotide sequence ID" value="NZ_CP050471.1"/>
</dbReference>
<reference evidence="1" key="1">
    <citation type="submission" date="2020-03" db="EMBL/GenBank/DDBJ databases">
        <title>Five strains of Vibrio campbellii isolated from Mariana Trench.</title>
        <authorList>
            <person name="Liang J."/>
            <person name="Zhang X.-H."/>
        </authorList>
    </citation>
    <scope>NUCLEOTIDE SEQUENCE</scope>
    <source>
        <strain evidence="1">LJC013</strain>
    </source>
</reference>
<dbReference type="Proteomes" id="UP001059912">
    <property type="component" value="Chromosome 2"/>
</dbReference>
<sequence>MKNKKITSLTVGDERIEILEGRTETHEKCAVAYFAGPEGWGITMHIRLDELDCFLSRVDWQRQFIHFAKQKLGMVQDEAV</sequence>
<name>A0ABY5IIZ7_9VIBR</name>
<proteinExistence type="predicted"/>
<gene>
    <name evidence="1" type="ORF">HB762_20230</name>
</gene>